<dbReference type="InterPro" id="IPR036396">
    <property type="entry name" value="Cyt_P450_sf"/>
</dbReference>
<feature type="binding site" description="axial binding residue" evidence="8">
    <location>
        <position position="475"/>
    </location>
    <ligand>
        <name>heme</name>
        <dbReference type="ChEBI" id="CHEBI:30413"/>
    </ligand>
    <ligandPart>
        <name>Fe</name>
        <dbReference type="ChEBI" id="CHEBI:18248"/>
    </ligandPart>
</feature>
<dbReference type="InterPro" id="IPR050479">
    <property type="entry name" value="CYP11_CYP27_families"/>
</dbReference>
<reference evidence="10" key="1">
    <citation type="submission" date="2022-08" db="UniProtKB">
        <authorList>
            <consortium name="EnsemblMetazoa"/>
        </authorList>
    </citation>
    <scope>IDENTIFICATION</scope>
    <source>
        <strain evidence="10">EBRO</strain>
    </source>
</reference>
<sequence length="528" mass="61192">MAVRFTLQRSFLRPIRNYVLASEKLHSTVANAYHDVHPGDVIDPQWHSAKPYSSIPTPTIVQLYKGFKKGGRYADLSITEVHKRWREDFGKLVRVRHWGPGKSDIILSFDPEDYAKLFRSEGVWPFRRSLDTMAYYRQKIRPELFKNAGGLVMEQGEKWQQMRTMLNPVMMQPKTIRLYVEQVDEVAREFMTLVTDLRDEKHELPNDFDQWLNRWALETMGVLALNTRFGMMKGREMEQGNAIIKMVRDIFDLTYRLDIEPSIWKIYKTATFKKLMTLMNDLTDLIMAKVDEAVVKYEKHPTVEGNQSVLEKLLKVDKNLAVVMSLDMISAGVDTTSSAVSGILYCLAKDPARQARLREELRAILPQKDSPLTGENMHNLPYLRACIKEGLRLYQPTMGNIRSAGRDIVLQGYRIPKGTEVAMLTPVLQRDQTYFDQPEAFLPERWLTERPEGIQSAKDSHPFIFLPFGFGARSCIGKRMAMMEMEIIVARLVRQFELRWNYEDLKMETKLISVPVNPLQFELTEVVN</sequence>
<dbReference type="InterPro" id="IPR002401">
    <property type="entry name" value="Cyt_P450_E_grp-I"/>
</dbReference>
<protein>
    <submittedName>
        <fullName evidence="10">Uncharacterized protein</fullName>
    </submittedName>
</protein>
<evidence type="ECO:0000313" key="10">
    <source>
        <dbReference type="EnsemblMetazoa" id="AATE006416-PA.1"/>
    </source>
</evidence>
<dbReference type="PANTHER" id="PTHR24279">
    <property type="entry name" value="CYTOCHROME P450"/>
    <property type="match status" value="1"/>
</dbReference>
<dbReference type="FunFam" id="1.10.630.10:FF:000006">
    <property type="entry name" value="Cytochrome P450 302a1, mitochondrial"/>
    <property type="match status" value="1"/>
</dbReference>
<dbReference type="SUPFAM" id="SSF48264">
    <property type="entry name" value="Cytochrome P450"/>
    <property type="match status" value="1"/>
</dbReference>
<keyword evidence="4 8" id="KW-0479">Metal-binding</keyword>
<dbReference type="PROSITE" id="PS00086">
    <property type="entry name" value="CYTOCHROME_P450"/>
    <property type="match status" value="1"/>
</dbReference>
<dbReference type="PRINTS" id="PR00463">
    <property type="entry name" value="EP450I"/>
</dbReference>
<comment type="similarity">
    <text evidence="2 9">Belongs to the cytochrome P450 family.</text>
</comment>
<dbReference type="EnsemblMetazoa" id="AATE006416-RA">
    <property type="protein sequence ID" value="AATE006416-PA.1"/>
    <property type="gene ID" value="AATE006416"/>
</dbReference>
<organism evidence="10">
    <name type="scientific">Anopheles atroparvus</name>
    <name type="common">European mosquito</name>
    <dbReference type="NCBI Taxonomy" id="41427"/>
    <lineage>
        <taxon>Eukaryota</taxon>
        <taxon>Metazoa</taxon>
        <taxon>Ecdysozoa</taxon>
        <taxon>Arthropoda</taxon>
        <taxon>Hexapoda</taxon>
        <taxon>Insecta</taxon>
        <taxon>Pterygota</taxon>
        <taxon>Neoptera</taxon>
        <taxon>Endopterygota</taxon>
        <taxon>Diptera</taxon>
        <taxon>Nematocera</taxon>
        <taxon>Culicoidea</taxon>
        <taxon>Culicidae</taxon>
        <taxon>Anophelinae</taxon>
        <taxon>Anopheles</taxon>
    </lineage>
</organism>
<keyword evidence="7 9" id="KW-0503">Monooxygenase</keyword>
<proteinExistence type="inferred from homology"/>
<evidence type="ECO:0000256" key="2">
    <source>
        <dbReference type="ARBA" id="ARBA00010617"/>
    </source>
</evidence>
<dbReference type="GO" id="GO:0016705">
    <property type="term" value="F:oxidoreductase activity, acting on paired donors, with incorporation or reduction of molecular oxygen"/>
    <property type="evidence" value="ECO:0007669"/>
    <property type="project" value="InterPro"/>
</dbReference>
<evidence type="ECO:0000256" key="5">
    <source>
        <dbReference type="ARBA" id="ARBA00023002"/>
    </source>
</evidence>
<dbReference type="GO" id="GO:0005506">
    <property type="term" value="F:iron ion binding"/>
    <property type="evidence" value="ECO:0007669"/>
    <property type="project" value="InterPro"/>
</dbReference>
<accession>A0A182IVR2</accession>
<evidence type="ECO:0000256" key="4">
    <source>
        <dbReference type="ARBA" id="ARBA00022723"/>
    </source>
</evidence>
<dbReference type="Pfam" id="PF00067">
    <property type="entry name" value="p450"/>
    <property type="match status" value="1"/>
</dbReference>
<evidence type="ECO:0000256" key="8">
    <source>
        <dbReference type="PIRSR" id="PIRSR602401-1"/>
    </source>
</evidence>
<dbReference type="InterPro" id="IPR017972">
    <property type="entry name" value="Cyt_P450_CS"/>
</dbReference>
<name>A0A182IVR2_ANOAO</name>
<evidence type="ECO:0000256" key="3">
    <source>
        <dbReference type="ARBA" id="ARBA00022617"/>
    </source>
</evidence>
<comment type="cofactor">
    <cofactor evidence="1 8">
        <name>heme</name>
        <dbReference type="ChEBI" id="CHEBI:30413"/>
    </cofactor>
</comment>
<evidence type="ECO:0000256" key="6">
    <source>
        <dbReference type="ARBA" id="ARBA00023004"/>
    </source>
</evidence>
<dbReference type="GO" id="GO:0020037">
    <property type="term" value="F:heme binding"/>
    <property type="evidence" value="ECO:0007669"/>
    <property type="project" value="InterPro"/>
</dbReference>
<dbReference type="CDD" id="cd11054">
    <property type="entry name" value="CYP24A1-like"/>
    <property type="match status" value="1"/>
</dbReference>
<evidence type="ECO:0000256" key="9">
    <source>
        <dbReference type="RuleBase" id="RU000461"/>
    </source>
</evidence>
<dbReference type="VEuPathDB" id="VectorBase:AATE006416"/>
<keyword evidence="6 8" id="KW-0408">Iron</keyword>
<dbReference type="InterPro" id="IPR001128">
    <property type="entry name" value="Cyt_P450"/>
</dbReference>
<dbReference type="GO" id="GO:0004497">
    <property type="term" value="F:monooxygenase activity"/>
    <property type="evidence" value="ECO:0007669"/>
    <property type="project" value="UniProtKB-KW"/>
</dbReference>
<keyword evidence="3 8" id="KW-0349">Heme</keyword>
<dbReference type="AlphaFoldDB" id="A0A182IVR2"/>
<dbReference type="PRINTS" id="PR00385">
    <property type="entry name" value="P450"/>
</dbReference>
<keyword evidence="5 9" id="KW-0560">Oxidoreductase</keyword>
<dbReference type="Gene3D" id="1.10.630.10">
    <property type="entry name" value="Cytochrome P450"/>
    <property type="match status" value="1"/>
</dbReference>
<dbReference type="STRING" id="41427.A0A182IVR2"/>
<dbReference type="PANTHER" id="PTHR24279:SF120">
    <property type="entry name" value="CYTOCHROME P450"/>
    <property type="match status" value="1"/>
</dbReference>
<evidence type="ECO:0000256" key="7">
    <source>
        <dbReference type="ARBA" id="ARBA00023033"/>
    </source>
</evidence>
<evidence type="ECO:0000256" key="1">
    <source>
        <dbReference type="ARBA" id="ARBA00001971"/>
    </source>
</evidence>